<dbReference type="STRING" id="1121416.SAMN02745220_03897"/>
<dbReference type="Pfam" id="PF00571">
    <property type="entry name" value="CBS"/>
    <property type="match status" value="2"/>
</dbReference>
<dbReference type="PANTHER" id="PTHR43080:SF2">
    <property type="entry name" value="CBS DOMAIN-CONTAINING PROTEIN"/>
    <property type="match status" value="1"/>
</dbReference>
<dbReference type="RefSeq" id="WP_073615329.1">
    <property type="nucleotide sequence ID" value="NZ_FRFE01000023.1"/>
</dbReference>
<dbReference type="Gene3D" id="3.10.580.10">
    <property type="entry name" value="CBS-domain"/>
    <property type="match status" value="1"/>
</dbReference>
<dbReference type="OrthoDB" id="9802114at2"/>
<dbReference type="SUPFAM" id="SSF54631">
    <property type="entry name" value="CBS-domain pair"/>
    <property type="match status" value="1"/>
</dbReference>
<keyword evidence="5" id="KW-1185">Reference proteome</keyword>
<dbReference type="InterPro" id="IPR000644">
    <property type="entry name" value="CBS_dom"/>
</dbReference>
<sequence>MFVSERMSKDLITALPDMKIADARNLMQEKRIRHLPVIDEKGLLLGMVSDRDVRSAMPSTLLKKPDYEITLGKIMNYPVADIMSKEPIKIYLYYTIQDVLLIMRKNKVGALPVVDEDGYLKGVLSTRDLLKAFVDVMGIDEPGTLLCILAEDKQGQMKKIIDIITEEKISLGSVLVSKTLEKDKKAIFPYVLTNNVIRIKEKLLEKGFQLTDPMQWYFQQMPKKE</sequence>
<dbReference type="PROSITE" id="PS51371">
    <property type="entry name" value="CBS"/>
    <property type="match status" value="2"/>
</dbReference>
<dbReference type="SMART" id="SM00116">
    <property type="entry name" value="CBS"/>
    <property type="match status" value="2"/>
</dbReference>
<gene>
    <name evidence="4" type="ORF">SAMN02745220_03897</name>
</gene>
<name>A0A1M7YFA9_9BACT</name>
<keyword evidence="1 2" id="KW-0129">CBS domain</keyword>
<reference evidence="4 5" key="1">
    <citation type="submission" date="2016-12" db="EMBL/GenBank/DDBJ databases">
        <authorList>
            <person name="Song W.-J."/>
            <person name="Kurnit D.M."/>
        </authorList>
    </citation>
    <scope>NUCLEOTIDE SEQUENCE [LARGE SCALE GENOMIC DNA]</scope>
    <source>
        <strain evidence="4 5">DSM 18488</strain>
    </source>
</reference>
<evidence type="ECO:0000256" key="2">
    <source>
        <dbReference type="PROSITE-ProRule" id="PRU00703"/>
    </source>
</evidence>
<dbReference type="CDD" id="cd04584">
    <property type="entry name" value="CBS_pair_AcuB_like"/>
    <property type="match status" value="1"/>
</dbReference>
<dbReference type="Proteomes" id="UP000184603">
    <property type="component" value="Unassembled WGS sequence"/>
</dbReference>
<protein>
    <submittedName>
        <fullName evidence="4">Acetoin utilization protein AcuB</fullName>
    </submittedName>
</protein>
<dbReference type="InterPro" id="IPR051257">
    <property type="entry name" value="Diverse_CBS-Domain"/>
</dbReference>
<proteinExistence type="predicted"/>
<evidence type="ECO:0000256" key="1">
    <source>
        <dbReference type="ARBA" id="ARBA00023122"/>
    </source>
</evidence>
<feature type="domain" description="CBS" evidence="3">
    <location>
        <begin position="7"/>
        <end position="64"/>
    </location>
</feature>
<feature type="domain" description="CBS" evidence="3">
    <location>
        <begin position="83"/>
        <end position="141"/>
    </location>
</feature>
<dbReference type="AlphaFoldDB" id="A0A1M7YFA9"/>
<dbReference type="EMBL" id="FRFE01000023">
    <property type="protein sequence ID" value="SHO51198.1"/>
    <property type="molecule type" value="Genomic_DNA"/>
</dbReference>
<dbReference type="PANTHER" id="PTHR43080">
    <property type="entry name" value="CBS DOMAIN-CONTAINING PROTEIN CBSX3, MITOCHONDRIAL"/>
    <property type="match status" value="1"/>
</dbReference>
<accession>A0A1M7YFA9</accession>
<evidence type="ECO:0000313" key="4">
    <source>
        <dbReference type="EMBL" id="SHO51198.1"/>
    </source>
</evidence>
<dbReference type="InterPro" id="IPR046342">
    <property type="entry name" value="CBS_dom_sf"/>
</dbReference>
<evidence type="ECO:0000313" key="5">
    <source>
        <dbReference type="Proteomes" id="UP000184603"/>
    </source>
</evidence>
<organism evidence="4 5">
    <name type="scientific">Desulfopila aestuarii DSM 18488</name>
    <dbReference type="NCBI Taxonomy" id="1121416"/>
    <lineage>
        <taxon>Bacteria</taxon>
        <taxon>Pseudomonadati</taxon>
        <taxon>Thermodesulfobacteriota</taxon>
        <taxon>Desulfobulbia</taxon>
        <taxon>Desulfobulbales</taxon>
        <taxon>Desulfocapsaceae</taxon>
        <taxon>Desulfopila</taxon>
    </lineage>
</organism>
<evidence type="ECO:0000259" key="3">
    <source>
        <dbReference type="PROSITE" id="PS51371"/>
    </source>
</evidence>